<reference evidence="2" key="1">
    <citation type="journal article" date="2021" name="Genome Biol. Evol.">
        <title>A High-Quality Reference Genome for a Parasitic Bivalve with Doubly Uniparental Inheritance (Bivalvia: Unionida).</title>
        <authorList>
            <person name="Smith C.H."/>
        </authorList>
    </citation>
    <scope>NUCLEOTIDE SEQUENCE</scope>
    <source>
        <strain evidence="2">CHS0354</strain>
    </source>
</reference>
<reference evidence="2" key="3">
    <citation type="submission" date="2023-05" db="EMBL/GenBank/DDBJ databases">
        <authorList>
            <person name="Smith C.H."/>
        </authorList>
    </citation>
    <scope>NUCLEOTIDE SEQUENCE</scope>
    <source>
        <strain evidence="2">CHS0354</strain>
        <tissue evidence="2">Mantle</tissue>
    </source>
</reference>
<gene>
    <name evidence="2" type="ORF">CHS0354_016282</name>
</gene>
<feature type="compositionally biased region" description="Basic and acidic residues" evidence="1">
    <location>
        <begin position="94"/>
        <end position="103"/>
    </location>
</feature>
<dbReference type="AlphaFoldDB" id="A0AAE0RXN5"/>
<feature type="compositionally biased region" description="Polar residues" evidence="1">
    <location>
        <begin position="36"/>
        <end position="45"/>
    </location>
</feature>
<feature type="region of interest" description="Disordered" evidence="1">
    <location>
        <begin position="36"/>
        <end position="61"/>
    </location>
</feature>
<dbReference type="EMBL" id="JAEAOA010001006">
    <property type="protein sequence ID" value="KAK3581420.1"/>
    <property type="molecule type" value="Genomic_DNA"/>
</dbReference>
<name>A0AAE0RXN5_9BIVA</name>
<sequence length="191" mass="21225">MSQPAPATSTKETAMLLNSWVIRQSNKLRKMQGIQNNNINPTLSSHAPEPNTPLPPTSIGQFSASLTDVATPVKTLLSEHELFPPPPRNHLRLRIQEAQHHTPDNSNKLDNWESTSSKGKGRSNQTKGNIDVTNPQSQRNHTSQKNPPMTTIEKKASSHNASLATPSHADITKREKVLKYSWITTSKRKES</sequence>
<feature type="region of interest" description="Disordered" evidence="1">
    <location>
        <begin position="80"/>
        <end position="173"/>
    </location>
</feature>
<reference evidence="2" key="2">
    <citation type="journal article" date="2021" name="Genome Biol. Evol.">
        <title>Developing a high-quality reference genome for a parasitic bivalve with doubly uniparental inheritance (Bivalvia: Unionida).</title>
        <authorList>
            <person name="Smith C.H."/>
        </authorList>
    </citation>
    <scope>NUCLEOTIDE SEQUENCE</scope>
    <source>
        <strain evidence="2">CHS0354</strain>
        <tissue evidence="2">Mantle</tissue>
    </source>
</reference>
<evidence type="ECO:0000256" key="1">
    <source>
        <dbReference type="SAM" id="MobiDB-lite"/>
    </source>
</evidence>
<evidence type="ECO:0000313" key="2">
    <source>
        <dbReference type="EMBL" id="KAK3581420.1"/>
    </source>
</evidence>
<feature type="compositionally biased region" description="Polar residues" evidence="1">
    <location>
        <begin position="104"/>
        <end position="149"/>
    </location>
</feature>
<keyword evidence="3" id="KW-1185">Reference proteome</keyword>
<proteinExistence type="predicted"/>
<protein>
    <submittedName>
        <fullName evidence="2">Uncharacterized protein</fullName>
    </submittedName>
</protein>
<evidence type="ECO:0000313" key="3">
    <source>
        <dbReference type="Proteomes" id="UP001195483"/>
    </source>
</evidence>
<comment type="caution">
    <text evidence="2">The sequence shown here is derived from an EMBL/GenBank/DDBJ whole genome shotgun (WGS) entry which is preliminary data.</text>
</comment>
<accession>A0AAE0RXN5</accession>
<organism evidence="2 3">
    <name type="scientific">Potamilus streckersoni</name>
    <dbReference type="NCBI Taxonomy" id="2493646"/>
    <lineage>
        <taxon>Eukaryota</taxon>
        <taxon>Metazoa</taxon>
        <taxon>Spiralia</taxon>
        <taxon>Lophotrochozoa</taxon>
        <taxon>Mollusca</taxon>
        <taxon>Bivalvia</taxon>
        <taxon>Autobranchia</taxon>
        <taxon>Heteroconchia</taxon>
        <taxon>Palaeoheterodonta</taxon>
        <taxon>Unionida</taxon>
        <taxon>Unionoidea</taxon>
        <taxon>Unionidae</taxon>
        <taxon>Ambleminae</taxon>
        <taxon>Lampsilini</taxon>
        <taxon>Potamilus</taxon>
    </lineage>
</organism>
<dbReference type="Proteomes" id="UP001195483">
    <property type="component" value="Unassembled WGS sequence"/>
</dbReference>